<dbReference type="RefSeq" id="WP_128719020.1">
    <property type="nucleotide sequence ID" value="NZ_BJNC01000017.1"/>
</dbReference>
<gene>
    <name evidence="1" type="ORF">EQG53_02550</name>
    <name evidence="2" type="ORF">I6H83_02405</name>
</gene>
<reference evidence="2 4" key="2">
    <citation type="submission" date="2020-12" db="EMBL/GenBank/DDBJ databases">
        <title>FDA dAtabase for Regulatory Grade micrObial Sequences (FDA-ARGOS): Supporting development and validation of Infectious Disease Dx tests.</title>
        <authorList>
            <person name="Kerrigan L."/>
            <person name="Long C."/>
            <person name="Tallon L."/>
            <person name="Sadzewicz L."/>
            <person name="Zhao X."/>
            <person name="Boylan J."/>
            <person name="Ott S."/>
            <person name="Bowen H."/>
            <person name="Vavikolanu K."/>
            <person name="Mehta A."/>
            <person name="Aluvathingal J."/>
            <person name="Nadendla S."/>
            <person name="Yan Y."/>
            <person name="Sichtig H."/>
        </authorList>
    </citation>
    <scope>NUCLEOTIDE SEQUENCE [LARGE SCALE GENOMIC DNA]</scope>
    <source>
        <strain evidence="2 4">FDAARGOS_1026</strain>
    </source>
</reference>
<evidence type="ECO:0000313" key="3">
    <source>
        <dbReference type="Proteomes" id="UP000287388"/>
    </source>
</evidence>
<dbReference type="Proteomes" id="UP000596117">
    <property type="component" value="Chromosome"/>
</dbReference>
<sequence>MSMAHADTRRPSAVLADAQQQVFRQPPVALTDLKPCRCCGEAEQLSVDPAGSEVQFLFDDDGAVIRDVKGEPVDFTDDTVHCRVCGVMAPAFFWNADPDMAATARLATLAAREEYDDNAVWIGARQ</sequence>
<reference evidence="1 3" key="1">
    <citation type="submission" date="2019-01" db="EMBL/GenBank/DDBJ databases">
        <title>Brevundimonas diminuta Genome sequencing and assembly.</title>
        <authorList>
            <person name="Chen H."/>
        </authorList>
    </citation>
    <scope>NUCLEOTIDE SEQUENCE [LARGE SCALE GENOMIC DNA]</scope>
    <source>
        <strain evidence="1">ATCC</strain>
        <strain evidence="3">ATCC(B) 19146</strain>
    </source>
</reference>
<protein>
    <submittedName>
        <fullName evidence="1">Uncharacterized protein</fullName>
    </submittedName>
</protein>
<dbReference type="KEGG" id="bdm:EQG53_02550"/>
<accession>A0A410NTZ3</accession>
<dbReference type="EMBL" id="CP066026">
    <property type="protein sequence ID" value="QQB89316.1"/>
    <property type="molecule type" value="Genomic_DNA"/>
</dbReference>
<proteinExistence type="predicted"/>
<dbReference type="Proteomes" id="UP000287388">
    <property type="component" value="Chromosome"/>
</dbReference>
<evidence type="ECO:0000313" key="1">
    <source>
        <dbReference type="EMBL" id="QAT13322.1"/>
    </source>
</evidence>
<name>A0A410NTZ3_BREDI</name>
<evidence type="ECO:0000313" key="2">
    <source>
        <dbReference type="EMBL" id="QQB89316.1"/>
    </source>
</evidence>
<organism evidence="1 3">
    <name type="scientific">Brevundimonas diminuta</name>
    <name type="common">Pseudomonas diminuta</name>
    <dbReference type="NCBI Taxonomy" id="293"/>
    <lineage>
        <taxon>Bacteria</taxon>
        <taxon>Pseudomonadati</taxon>
        <taxon>Pseudomonadota</taxon>
        <taxon>Alphaproteobacteria</taxon>
        <taxon>Caulobacterales</taxon>
        <taxon>Caulobacteraceae</taxon>
        <taxon>Brevundimonas</taxon>
    </lineage>
</organism>
<keyword evidence="4" id="KW-1185">Reference proteome</keyword>
<dbReference type="EMBL" id="CP035093">
    <property type="protein sequence ID" value="QAT13322.1"/>
    <property type="molecule type" value="Genomic_DNA"/>
</dbReference>
<evidence type="ECO:0000313" key="4">
    <source>
        <dbReference type="Proteomes" id="UP000596117"/>
    </source>
</evidence>
<dbReference type="AlphaFoldDB" id="A0A410NTZ3"/>